<evidence type="ECO:0000256" key="3">
    <source>
        <dbReference type="ARBA" id="ARBA00022490"/>
    </source>
</evidence>
<evidence type="ECO:0000256" key="2">
    <source>
        <dbReference type="ARBA" id="ARBA00004752"/>
    </source>
</evidence>
<keyword evidence="5 7" id="KW-0547">Nucleotide-binding</keyword>
<evidence type="ECO:0000256" key="4">
    <source>
        <dbReference type="ARBA" id="ARBA00022598"/>
    </source>
</evidence>
<evidence type="ECO:0000313" key="11">
    <source>
        <dbReference type="EMBL" id="OEJ13058.1"/>
    </source>
</evidence>
<dbReference type="Gene3D" id="3.40.50.720">
    <property type="entry name" value="NAD(P)-binding Rossmann-like Domain"/>
    <property type="match status" value="1"/>
</dbReference>
<sequence length="471" mass="53860">MILDLNKTYIKVLKKQNILILGATVRSGVSIANILYDININFDANIKYALSDSKTEEELKESIEELKDKNIKLFFGNQEISILDGITLIIISPGIPHTIEIVKEAKRRKIKIIGEIEFAYNFLPNRNYIAVTGTDGKTTTVTLVHKIISSYKKARLVGNVGNTFSKEIETIEPEEDIVLELSSFQLETVEKFHAHIAAVLNIAEDHLDRYKDIDDYFNTKKKIAINQNKNDFLILNYDNIYTNIWYNELHNNCKMKLLTFSLKSKFATIYYNEEDDYIYYENEKLFSIASRKLIGKHNIANILAAVLICLKDNIPLDIIEKIVNNFKGIEHRVELVAEINGVKYINDSKATSMNSVMSALKSFDKDIILIMGGRNKNIDFTSLNNIIESRVKKLILIGEAAEALNEMIHFENKIIIKDFTDAFYYASAISINGDTVLLSPGCASFDMFKNYEERGKYFKSLVYKLIEISKE</sequence>
<protein>
    <recommendedName>
        <fullName evidence="7 8">UDP-N-acetylmuramoylalanine--D-glutamate ligase</fullName>
        <ecNumber evidence="7 8">6.3.2.9</ecNumber>
    </recommendedName>
    <alternativeName>
        <fullName evidence="7">D-glutamic acid-adding enzyme</fullName>
    </alternativeName>
    <alternativeName>
        <fullName evidence="7">UDP-N-acetylmuramoyl-L-alanyl-D-glutamate synthetase</fullName>
    </alternativeName>
</protein>
<dbReference type="NCBIfam" id="TIGR01087">
    <property type="entry name" value="murD"/>
    <property type="match status" value="1"/>
</dbReference>
<evidence type="ECO:0000313" key="12">
    <source>
        <dbReference type="Proteomes" id="UP000095247"/>
    </source>
</evidence>
<dbReference type="Gene3D" id="3.90.190.20">
    <property type="entry name" value="Mur ligase, C-terminal domain"/>
    <property type="match status" value="1"/>
</dbReference>
<dbReference type="PANTHER" id="PTHR43692:SF1">
    <property type="entry name" value="UDP-N-ACETYLMURAMOYLALANINE--D-GLUTAMATE LIGASE"/>
    <property type="match status" value="1"/>
</dbReference>
<feature type="binding site" evidence="7">
    <location>
        <begin position="133"/>
        <end position="139"/>
    </location>
    <ligand>
        <name>ATP</name>
        <dbReference type="ChEBI" id="CHEBI:30616"/>
    </ligand>
</feature>
<comment type="function">
    <text evidence="7 8">Cell wall formation. Catalyzes the addition of glutamate to the nucleotide precursor UDP-N-acetylmuramoyl-L-alanine (UMA).</text>
</comment>
<evidence type="ECO:0000256" key="8">
    <source>
        <dbReference type="RuleBase" id="RU003664"/>
    </source>
</evidence>
<dbReference type="InterPro" id="IPR005762">
    <property type="entry name" value="MurD"/>
</dbReference>
<comment type="catalytic activity">
    <reaction evidence="7 8">
        <text>UDP-N-acetyl-alpha-D-muramoyl-L-alanine + D-glutamate + ATP = UDP-N-acetyl-alpha-D-muramoyl-L-alanyl-D-glutamate + ADP + phosphate + H(+)</text>
        <dbReference type="Rhea" id="RHEA:16429"/>
        <dbReference type="ChEBI" id="CHEBI:15378"/>
        <dbReference type="ChEBI" id="CHEBI:29986"/>
        <dbReference type="ChEBI" id="CHEBI:30616"/>
        <dbReference type="ChEBI" id="CHEBI:43474"/>
        <dbReference type="ChEBI" id="CHEBI:83898"/>
        <dbReference type="ChEBI" id="CHEBI:83900"/>
        <dbReference type="ChEBI" id="CHEBI:456216"/>
        <dbReference type="EC" id="6.3.2.9"/>
    </reaction>
</comment>
<keyword evidence="6 7" id="KW-0067">ATP-binding</keyword>
<dbReference type="InterPro" id="IPR036565">
    <property type="entry name" value="Mur-like_cat_sf"/>
</dbReference>
<dbReference type="InterPro" id="IPR013221">
    <property type="entry name" value="Mur_ligase_cen"/>
</dbReference>
<evidence type="ECO:0000259" key="9">
    <source>
        <dbReference type="Pfam" id="PF02875"/>
    </source>
</evidence>
<dbReference type="Pfam" id="PF08245">
    <property type="entry name" value="Mur_ligase_M"/>
    <property type="match status" value="1"/>
</dbReference>
<evidence type="ECO:0000259" key="10">
    <source>
        <dbReference type="Pfam" id="PF08245"/>
    </source>
</evidence>
<dbReference type="Pfam" id="PF02875">
    <property type="entry name" value="Mur_ligase_C"/>
    <property type="match status" value="1"/>
</dbReference>
<comment type="subcellular location">
    <subcellularLocation>
        <location evidence="1 7 8">Cytoplasm</location>
    </subcellularLocation>
</comment>
<evidence type="ECO:0000256" key="5">
    <source>
        <dbReference type="ARBA" id="ARBA00022741"/>
    </source>
</evidence>
<keyword evidence="7 8" id="KW-0132">Cell division</keyword>
<dbReference type="RefSeq" id="WP_069727652.1">
    <property type="nucleotide sequence ID" value="NZ_MDCO01000015.1"/>
</dbReference>
<dbReference type="GO" id="GO:0008764">
    <property type="term" value="F:UDP-N-acetylmuramoylalanine-D-glutamate ligase activity"/>
    <property type="evidence" value="ECO:0007669"/>
    <property type="project" value="UniProtKB-UniRule"/>
</dbReference>
<keyword evidence="3 7" id="KW-0963">Cytoplasm</keyword>
<dbReference type="Pfam" id="PF21799">
    <property type="entry name" value="MurD-like_N"/>
    <property type="match status" value="1"/>
</dbReference>
<dbReference type="GO" id="GO:0009252">
    <property type="term" value="P:peptidoglycan biosynthetic process"/>
    <property type="evidence" value="ECO:0007669"/>
    <property type="project" value="UniProtKB-UniRule"/>
</dbReference>
<dbReference type="GO" id="GO:0008360">
    <property type="term" value="P:regulation of cell shape"/>
    <property type="evidence" value="ECO:0007669"/>
    <property type="project" value="UniProtKB-KW"/>
</dbReference>
<dbReference type="Gene3D" id="3.40.1190.10">
    <property type="entry name" value="Mur-like, catalytic domain"/>
    <property type="match status" value="1"/>
</dbReference>
<keyword evidence="4 7" id="KW-0436">Ligase</keyword>
<keyword evidence="7 8" id="KW-0133">Cell shape</keyword>
<dbReference type="EC" id="6.3.2.9" evidence="7 8"/>
<feature type="domain" description="Mur ligase central" evidence="10">
    <location>
        <begin position="131"/>
        <end position="308"/>
    </location>
</feature>
<dbReference type="SUPFAM" id="SSF53244">
    <property type="entry name" value="MurD-like peptide ligases, peptide-binding domain"/>
    <property type="match status" value="1"/>
</dbReference>
<dbReference type="AlphaFoldDB" id="A0A1E5NA69"/>
<evidence type="ECO:0000256" key="6">
    <source>
        <dbReference type="ARBA" id="ARBA00022840"/>
    </source>
</evidence>
<dbReference type="SUPFAM" id="SSF53623">
    <property type="entry name" value="MurD-like peptide ligases, catalytic domain"/>
    <property type="match status" value="1"/>
</dbReference>
<feature type="domain" description="Mur ligase C-terminal" evidence="9">
    <location>
        <begin position="331"/>
        <end position="440"/>
    </location>
</feature>
<comment type="pathway">
    <text evidence="2 7 8">Cell wall biogenesis; peptidoglycan biosynthesis.</text>
</comment>
<comment type="similarity">
    <text evidence="7">Belongs to the MurCDEF family.</text>
</comment>
<gene>
    <name evidence="7" type="primary">murD</name>
    <name evidence="11" type="ORF">BFL38_00380</name>
</gene>
<keyword evidence="7 8" id="KW-0961">Cell wall biogenesis/degradation</keyword>
<dbReference type="InterPro" id="IPR004101">
    <property type="entry name" value="Mur_ligase_C"/>
</dbReference>
<accession>A0A1E5NA69</accession>
<dbReference type="SUPFAM" id="SSF51984">
    <property type="entry name" value="MurCD N-terminal domain"/>
    <property type="match status" value="1"/>
</dbReference>
<dbReference type="Proteomes" id="UP000095247">
    <property type="component" value="Unassembled WGS sequence"/>
</dbReference>
<dbReference type="GO" id="GO:0051301">
    <property type="term" value="P:cell division"/>
    <property type="evidence" value="ECO:0007669"/>
    <property type="project" value="UniProtKB-KW"/>
</dbReference>
<proteinExistence type="inferred from homology"/>
<evidence type="ECO:0000256" key="7">
    <source>
        <dbReference type="HAMAP-Rule" id="MF_00639"/>
    </source>
</evidence>
<dbReference type="EMBL" id="MDCO01000015">
    <property type="protein sequence ID" value="OEJ13058.1"/>
    <property type="molecule type" value="Genomic_DNA"/>
</dbReference>
<dbReference type="GO" id="GO:0071555">
    <property type="term" value="P:cell wall organization"/>
    <property type="evidence" value="ECO:0007669"/>
    <property type="project" value="UniProtKB-KW"/>
</dbReference>
<dbReference type="GO" id="GO:0005524">
    <property type="term" value="F:ATP binding"/>
    <property type="evidence" value="ECO:0007669"/>
    <property type="project" value="UniProtKB-UniRule"/>
</dbReference>
<dbReference type="PANTHER" id="PTHR43692">
    <property type="entry name" value="UDP-N-ACETYLMURAMOYLALANINE--D-GLUTAMATE LIGASE"/>
    <property type="match status" value="1"/>
</dbReference>
<comment type="caution">
    <text evidence="11">The sequence shown here is derived from an EMBL/GenBank/DDBJ whole genome shotgun (WGS) entry which is preliminary data.</text>
</comment>
<keyword evidence="7 8" id="KW-0131">Cell cycle</keyword>
<dbReference type="HAMAP" id="MF_00639">
    <property type="entry name" value="MurD"/>
    <property type="match status" value="1"/>
</dbReference>
<evidence type="ECO:0000256" key="1">
    <source>
        <dbReference type="ARBA" id="ARBA00004496"/>
    </source>
</evidence>
<dbReference type="GO" id="GO:0005737">
    <property type="term" value="C:cytoplasm"/>
    <property type="evidence" value="ECO:0007669"/>
    <property type="project" value="UniProtKB-SubCell"/>
</dbReference>
<dbReference type="InterPro" id="IPR036615">
    <property type="entry name" value="Mur_ligase_C_dom_sf"/>
</dbReference>
<organism evidence="11 12">
    <name type="scientific">Brachyspira hampsonii</name>
    <dbReference type="NCBI Taxonomy" id="1287055"/>
    <lineage>
        <taxon>Bacteria</taxon>
        <taxon>Pseudomonadati</taxon>
        <taxon>Spirochaetota</taxon>
        <taxon>Spirochaetia</taxon>
        <taxon>Brachyspirales</taxon>
        <taxon>Brachyspiraceae</taxon>
        <taxon>Brachyspira</taxon>
    </lineage>
</organism>
<dbReference type="UniPathway" id="UPA00219"/>
<keyword evidence="7 8" id="KW-0573">Peptidoglycan synthesis</keyword>
<reference evidence="11 12" key="1">
    <citation type="submission" date="2016-08" db="EMBL/GenBank/DDBJ databases">
        <title>Characterization and recognition of Brachyspira hampsonii sp. nov., a novel intestinal spirochete that is pathogenic to pigs.</title>
        <authorList>
            <person name="Mirajkar N."/>
            <person name="La T."/>
            <person name="Phillips N."/>
            <person name="Hampson D."/>
            <person name="Gebhart C."/>
        </authorList>
    </citation>
    <scope>NUCLEOTIDE SEQUENCE [LARGE SCALE GENOMIC DNA]</scope>
    <source>
        <strain evidence="11 12">P280/1</strain>
    </source>
</reference>
<name>A0A1E5NA69_9SPIR</name>